<dbReference type="EMBL" id="JAXIVS010000001">
    <property type="protein sequence ID" value="MDY7225037.1"/>
    <property type="molecule type" value="Genomic_DNA"/>
</dbReference>
<accession>A0ABU5GVY1</accession>
<organism evidence="4 5">
    <name type="scientific">Hyalangium rubrum</name>
    <dbReference type="NCBI Taxonomy" id="3103134"/>
    <lineage>
        <taxon>Bacteria</taxon>
        <taxon>Pseudomonadati</taxon>
        <taxon>Myxococcota</taxon>
        <taxon>Myxococcia</taxon>
        <taxon>Myxococcales</taxon>
        <taxon>Cystobacterineae</taxon>
        <taxon>Archangiaceae</taxon>
        <taxon>Hyalangium</taxon>
    </lineage>
</organism>
<dbReference type="InterPro" id="IPR006321">
    <property type="entry name" value="PilT/PilU"/>
</dbReference>
<keyword evidence="5" id="KW-1185">Reference proteome</keyword>
<proteinExistence type="inferred from homology"/>
<evidence type="ECO:0000259" key="3">
    <source>
        <dbReference type="PROSITE" id="PS00662"/>
    </source>
</evidence>
<dbReference type="InterPro" id="IPR050921">
    <property type="entry name" value="T4SS_GSP_E_ATPase"/>
</dbReference>
<evidence type="ECO:0000313" key="4">
    <source>
        <dbReference type="EMBL" id="MDY7225037.1"/>
    </source>
</evidence>
<dbReference type="Pfam" id="PF00437">
    <property type="entry name" value="T2SSE"/>
    <property type="match status" value="1"/>
</dbReference>
<dbReference type="Gene3D" id="3.30.450.90">
    <property type="match status" value="1"/>
</dbReference>
<comment type="caution">
    <text evidence="4">The sequence shown here is derived from an EMBL/GenBank/DDBJ whole genome shotgun (WGS) entry which is preliminary data.</text>
</comment>
<dbReference type="InterPro" id="IPR003593">
    <property type="entry name" value="AAA+_ATPase"/>
</dbReference>
<dbReference type="NCBIfam" id="TIGR01420">
    <property type="entry name" value="pilT_fam"/>
    <property type="match status" value="1"/>
</dbReference>
<dbReference type="InterPro" id="IPR027417">
    <property type="entry name" value="P-loop_NTPase"/>
</dbReference>
<dbReference type="Proteomes" id="UP001291309">
    <property type="component" value="Unassembled WGS sequence"/>
</dbReference>
<reference evidence="4 5" key="1">
    <citation type="submission" date="2023-12" db="EMBL/GenBank/DDBJ databases">
        <title>the genome sequence of Hyalangium sp. s54d21.</title>
        <authorList>
            <person name="Zhang X."/>
        </authorList>
    </citation>
    <scope>NUCLEOTIDE SEQUENCE [LARGE SCALE GENOMIC DNA]</scope>
    <source>
        <strain evidence="5">s54d21</strain>
    </source>
</reference>
<dbReference type="SMART" id="SM00382">
    <property type="entry name" value="AAA"/>
    <property type="match status" value="1"/>
</dbReference>
<dbReference type="RefSeq" id="WP_321543758.1">
    <property type="nucleotide sequence ID" value="NZ_JAXIVS010000001.1"/>
</dbReference>
<feature type="domain" description="Bacterial type II secretion system protein E" evidence="3">
    <location>
        <begin position="392"/>
        <end position="406"/>
    </location>
</feature>
<dbReference type="Gene3D" id="3.40.50.300">
    <property type="entry name" value="P-loop containing nucleotide triphosphate hydrolases"/>
    <property type="match status" value="1"/>
</dbReference>
<dbReference type="PROSITE" id="PS00662">
    <property type="entry name" value="T2SP_E"/>
    <property type="match status" value="1"/>
</dbReference>
<gene>
    <name evidence="4" type="ORF">SYV04_01535</name>
</gene>
<protein>
    <submittedName>
        <fullName evidence="4">Type IV pilus twitching motility protein PilT</fullName>
    </submittedName>
</protein>
<comment type="similarity">
    <text evidence="1">Belongs to the GSP E family.</text>
</comment>
<dbReference type="CDD" id="cd01131">
    <property type="entry name" value="PilT"/>
    <property type="match status" value="1"/>
</dbReference>
<sequence length="567" mass="61390">MARLDYIIEKLLKDSSLEIVMETGSGVSIRTTTGLLPVLKQQLTTQQIIGAIAELVPSDQRASFPAGGLTLFPYASPAGAVQVKFELEKDRARVTMVPFAPHTMYGTVDLEEESPQFASPSEPLEMATPPSPPAAPAAPVVAPRPAATARGSQPAVPVLSAKVAAPAAKPPAEPPPPAPAPVASLELVDRSRERTEEGAAQMIALLEEMLTRRASDLHLSSDTVPHMRIDGDMVPISEHGTMTSARLKSMVFSIAPDKNKEQWEKKHDTDFAYELPAARFRVNVFADRKGIGAVMRQIPNTIRSAEEMGLSKQILDLCFLTKGLVLVTGPTGSGKSTTLASMVDYINRHREDHIITIEDPIEFVHPNKKCLVNQREIGVHTDSFKDALRAALREDPDVVLVGEMRDLETIAIAIETAETGHLVFGTLHTNTAASTVDRIIDQFPADRQAQIRMMLSESLKGVISQTLCKRIGGGRVAAQEVLLCTSSVSNLIREGKTFQIASVMQTGRGHGMMMLNDALLELVKKKLVAPVEALNKAVARNEMRTMLERAGYKVDPPAEAAPPPAQK</sequence>
<dbReference type="SUPFAM" id="SSF52540">
    <property type="entry name" value="P-loop containing nucleoside triphosphate hydrolases"/>
    <property type="match status" value="1"/>
</dbReference>
<name>A0ABU5GVY1_9BACT</name>
<feature type="compositionally biased region" description="Low complexity" evidence="2">
    <location>
        <begin position="137"/>
        <end position="154"/>
    </location>
</feature>
<evidence type="ECO:0000256" key="1">
    <source>
        <dbReference type="ARBA" id="ARBA00006611"/>
    </source>
</evidence>
<dbReference type="InterPro" id="IPR001482">
    <property type="entry name" value="T2SS/T4SS_dom"/>
</dbReference>
<evidence type="ECO:0000313" key="5">
    <source>
        <dbReference type="Proteomes" id="UP001291309"/>
    </source>
</evidence>
<dbReference type="PANTHER" id="PTHR30486">
    <property type="entry name" value="TWITCHING MOTILITY PROTEIN PILT"/>
    <property type="match status" value="1"/>
</dbReference>
<dbReference type="PANTHER" id="PTHR30486:SF6">
    <property type="entry name" value="TYPE IV PILUS RETRACTATION ATPASE PILT"/>
    <property type="match status" value="1"/>
</dbReference>
<evidence type="ECO:0000256" key="2">
    <source>
        <dbReference type="SAM" id="MobiDB-lite"/>
    </source>
</evidence>
<feature type="region of interest" description="Disordered" evidence="2">
    <location>
        <begin position="112"/>
        <end position="154"/>
    </location>
</feature>